<keyword evidence="2" id="KW-1185">Reference proteome</keyword>
<evidence type="ECO:0000313" key="2">
    <source>
        <dbReference type="Proteomes" id="UP000275846"/>
    </source>
</evidence>
<dbReference type="STRING" id="70667.A0A183SFY2"/>
<dbReference type="AlphaFoldDB" id="A0A183SFY2"/>
<reference evidence="1 2" key="2">
    <citation type="submission" date="2018-11" db="EMBL/GenBank/DDBJ databases">
        <authorList>
            <consortium name="Pathogen Informatics"/>
        </authorList>
    </citation>
    <scope>NUCLEOTIDE SEQUENCE [LARGE SCALE GENOMIC DNA]</scope>
    <source>
        <strain evidence="1 2">NST_G2</strain>
    </source>
</reference>
<dbReference type="WBParaSite" id="SSLN_0000323001-mRNA-1">
    <property type="protein sequence ID" value="SSLN_0000323001-mRNA-1"/>
    <property type="gene ID" value="SSLN_0000323001"/>
</dbReference>
<accession>A0A183SFY2</accession>
<evidence type="ECO:0000313" key="1">
    <source>
        <dbReference type="EMBL" id="VDL89515.1"/>
    </source>
</evidence>
<dbReference type="OrthoDB" id="6265222at2759"/>
<gene>
    <name evidence="1" type="ORF">SSLN_LOCUS3130</name>
</gene>
<dbReference type="EMBL" id="UYSU01032439">
    <property type="protein sequence ID" value="VDL89515.1"/>
    <property type="molecule type" value="Genomic_DNA"/>
</dbReference>
<name>A0A183SFY2_SCHSO</name>
<dbReference type="Proteomes" id="UP000275846">
    <property type="component" value="Unassembled WGS sequence"/>
</dbReference>
<proteinExistence type="predicted"/>
<organism evidence="3">
    <name type="scientific">Schistocephalus solidus</name>
    <name type="common">Tapeworm</name>
    <dbReference type="NCBI Taxonomy" id="70667"/>
    <lineage>
        <taxon>Eukaryota</taxon>
        <taxon>Metazoa</taxon>
        <taxon>Spiralia</taxon>
        <taxon>Lophotrochozoa</taxon>
        <taxon>Platyhelminthes</taxon>
        <taxon>Cestoda</taxon>
        <taxon>Eucestoda</taxon>
        <taxon>Diphyllobothriidea</taxon>
        <taxon>Diphyllobothriidae</taxon>
        <taxon>Schistocephalus</taxon>
    </lineage>
</organism>
<evidence type="ECO:0000313" key="3">
    <source>
        <dbReference type="WBParaSite" id="SSLN_0000323001-mRNA-1"/>
    </source>
</evidence>
<reference evidence="3" key="1">
    <citation type="submission" date="2016-06" db="UniProtKB">
        <authorList>
            <consortium name="WormBaseParasite"/>
        </authorList>
    </citation>
    <scope>IDENTIFICATION</scope>
</reference>
<sequence>MSDYMVVAALLLLILFLLALLLLPSLIFLPSTFFSSSTTELMLKSLFLGNSVPRGYNHLVYCQYNGEACSFVNFTELDSMFTDKVYDGINVFVHNPRTFPTYEISHMPTSFPLRYGQIAHIEISGLQYTSDMSGRKACIKSKNPYRLVNFNPIIPV</sequence>
<protein>
    <submittedName>
        <fullName evidence="3">DUF5727 domain-containing protein</fullName>
    </submittedName>
</protein>